<sequence length="1617" mass="173365">MGVRDLWPLIKAVGAIFAAGRYQSWREAGVLVSAILQQSATSLLLVDVSSVLGSLHATRLTRLLDQDRLGQRLAQEQKALVLESTEALADLVRGIRALCPAVQIHLVFDGMGRLAPKEGEIRTRDKSRLTLLLDELLQRARHAASKGKRHTPSARRLLAAFGIVWDVEGGRMRVASNLDELAGYETICGLQRVTAEDIDKLASPFPSCSAIAALTYSFHQATEASRYLVSSCTLVTAASDADWHVAAATRQAVSPSSSATPADPGQTGVLTPSQHIAVLATLSLTAGAVATASNDGDIVTGSGSSHSTLHVRLQSQQVEVVDRRLFEQRLGLDAGGVAGAKLSLTLGQDFVGSGVQQIGLATVCRMPPSLSAWIRPDWLRLASTSTTTSIDDVWSTGSALLARELRGITPRAPWLAELRAFCGATPAPPSVDRRATSIKVWQELLQQRFRSSTPLAPPPAPCSPTSSPASTRRPAPTTPATVASTTPPAASPPAPLSQPTFARASPSNPRRFFHNIALAPNSSSQEPHERISEPPKVPKPSVQRPRHPLIQTRIYPQAPTLFEQFCDLTRPTGVQCDGPPPKKKMRLQTKPLKGQTVAALEAAVGETKNEDLAGELEGAEGDSPVTEKGGYPLRLSCPLRTRNLDLKTVFVDEGMQQLATFVRSTFGAVLPLYLSCLAKQMRLQRRLANPLSPGLLEMTANPRAFATVLERVALFSLGGGATRPAKYQLSEEETLFQDLGLRCLFGEADEAGELDGTPDLQTRLLVQSWRDEPVEIRQLIISKRVLLSDYRAATYTSSLFAIPDRIKTLLLSPPGRAILSDFSTSFAVNAWNRQQNLHNNFCRIVLSWLSKPFATLSTIQHVGRLILDGLPPGFCTISFEPTLHEKPAIAAVAAAIAQQPRLATRLANALVTVLAESTKIRTAEAPAASDLIPKLAALDDDLRSALASVGISAPILAASLGTIRRTLAGLMACGAAADVIDSYTQSRRLDSPLSLDDRHASLAILLGRGVLSGAGSASTWTLEECLKVVYSRLQMEEAAEEATARGRQGGSIAAGLEGEVAGVRSTSLAAVLELVADSLEVQGPVFDARGMVMLPRYTPVAAPGLASLAYAAGTGDLDVLQLAAEFHEYLARLAERLSQRGVPVDVRQKIAVFFAEHEAFLRDIAQARVDLSRTAKDIYQLVKGSMTNFTPCQLMDALSSCQIAALAAIAPNVAAKTGQVPHGRLALGPLRVSVTIVRLDQVPDSIRTRLLGNAAQGASVQKLIEAAASDGKRAQALLAGLARLPDRERPASPASAPNHTTRDDAARSACADALRSNIFSHLPPKVLGRKVLTATPRSLAKPPIPQLPSVPSATWPSALATIRQHLGLRPDGSGSPVKGAVLVSLDPSAKVVVDGQSEIIGEPGSVRVARARDAVFLTLQRKLRCEREVELANMRARGAGEEELAMAGLRMREKEQRIFQSYEDQVAQQLVDWLVPPSSVARPVVLAVGDGVLGNYTGQRGAKVADPIIQRMIHVAENRPDIKLLVVAVPEAHTSSLCIQLACRQLFATKLFKFRFRDRKSSFPFQRLLHCPHHGLTAHRDDVGAANIGSNLVSLALFGVTALSKAFAEMFSFPWFS</sequence>
<dbReference type="Proteomes" id="UP000199069">
    <property type="component" value="Unassembled WGS sequence"/>
</dbReference>
<feature type="region of interest" description="Disordered" evidence="1">
    <location>
        <begin position="1281"/>
        <end position="1307"/>
    </location>
</feature>
<feature type="region of interest" description="Disordered" evidence="1">
    <location>
        <begin position="451"/>
        <end position="508"/>
    </location>
</feature>
<dbReference type="EMBL" id="LCTV02000003">
    <property type="protein sequence ID" value="PRQ76323.1"/>
    <property type="molecule type" value="Genomic_DNA"/>
</dbReference>
<evidence type="ECO:0000313" key="5">
    <source>
        <dbReference type="Proteomes" id="UP000239560"/>
    </source>
</evidence>
<organism evidence="2 4">
    <name type="scientific">Rhodotorula toruloides</name>
    <name type="common">Yeast</name>
    <name type="synonym">Rhodosporidium toruloides</name>
    <dbReference type="NCBI Taxonomy" id="5286"/>
    <lineage>
        <taxon>Eukaryota</taxon>
        <taxon>Fungi</taxon>
        <taxon>Dikarya</taxon>
        <taxon>Basidiomycota</taxon>
        <taxon>Pucciniomycotina</taxon>
        <taxon>Microbotryomycetes</taxon>
        <taxon>Sporidiobolales</taxon>
        <taxon>Sporidiobolaceae</taxon>
        <taxon>Rhodotorula</taxon>
    </lineage>
</organism>
<dbReference type="EMBL" id="CWKI01000003">
    <property type="protein sequence ID" value="CTR06214.1"/>
    <property type="molecule type" value="Genomic_DNA"/>
</dbReference>
<reference evidence="3 5" key="2">
    <citation type="journal article" date="2018" name="Elife">
        <title>Functional genomics of lipid metabolism in the oleaginous yeast Rhodosporidium toruloides.</title>
        <authorList>
            <person name="Coradetti S.T."/>
            <person name="Pinel D."/>
            <person name="Geiselman G."/>
            <person name="Ito M."/>
            <person name="Mondo S."/>
            <person name="Reilly M.C."/>
            <person name="Cheng Y.F."/>
            <person name="Bauer S."/>
            <person name="Grigoriev I."/>
            <person name="Gladden J.M."/>
            <person name="Simmons B.A."/>
            <person name="Brem R."/>
            <person name="Arkin A.P."/>
            <person name="Skerker J.M."/>
        </authorList>
    </citation>
    <scope>NUCLEOTIDE SEQUENCE [LARGE SCALE GENOMIC DNA]</scope>
    <source>
        <strain evidence="3 5">NBRC 0880</strain>
    </source>
</reference>
<dbReference type="OrthoDB" id="10296521at2759"/>
<evidence type="ECO:0000313" key="3">
    <source>
        <dbReference type="EMBL" id="PRQ76323.1"/>
    </source>
</evidence>
<gene>
    <name evidence="2" type="primary">FGENESH: predicted gene_3.526</name>
    <name evidence="3" type="ORF">AAT19DRAFT_13345</name>
    <name evidence="2" type="ORF">BN2166_0020750</name>
</gene>
<feature type="compositionally biased region" description="Low complexity" evidence="1">
    <location>
        <begin position="463"/>
        <end position="488"/>
    </location>
</feature>
<proteinExistence type="predicted"/>
<keyword evidence="4" id="KW-1185">Reference proteome</keyword>
<reference evidence="2 4" key="1">
    <citation type="submission" date="2015-07" db="EMBL/GenBank/DDBJ databases">
        <authorList>
            <person name="Cajimat M.N.B."/>
            <person name="Milazzo M.L."/>
            <person name="Fulhorst C.F."/>
        </authorList>
    </citation>
    <scope>NUCLEOTIDE SEQUENCE [LARGE SCALE GENOMIC DNA]</scope>
    <source>
        <strain evidence="2">Single colony</strain>
    </source>
</reference>
<feature type="region of interest" description="Disordered" evidence="1">
    <location>
        <begin position="520"/>
        <end position="544"/>
    </location>
</feature>
<accession>A0A0K3C8Y4</accession>
<protein>
    <submittedName>
        <fullName evidence="2 3">Proteophosphoglycan 5</fullName>
    </submittedName>
</protein>
<name>A0A0K3C8Y4_RHOTO</name>
<dbReference type="Proteomes" id="UP000239560">
    <property type="component" value="Unassembled WGS sequence"/>
</dbReference>
<evidence type="ECO:0000313" key="2">
    <source>
        <dbReference type="EMBL" id="CTR06214.1"/>
    </source>
</evidence>
<evidence type="ECO:0000313" key="4">
    <source>
        <dbReference type="Proteomes" id="UP000199069"/>
    </source>
</evidence>
<evidence type="ECO:0000256" key="1">
    <source>
        <dbReference type="SAM" id="MobiDB-lite"/>
    </source>
</evidence>